<organism evidence="2 3">
    <name type="scientific">Pyrolobus fumarii (strain DSM 11204 / 1A)</name>
    <dbReference type="NCBI Taxonomy" id="694429"/>
    <lineage>
        <taxon>Archaea</taxon>
        <taxon>Thermoproteota</taxon>
        <taxon>Thermoprotei</taxon>
        <taxon>Desulfurococcales</taxon>
        <taxon>Pyrodictiaceae</taxon>
        <taxon>Pyrolobus</taxon>
    </lineage>
</organism>
<accession>G0EFL4</accession>
<dbReference type="SMART" id="SM00966">
    <property type="entry name" value="SpoVT_AbrB"/>
    <property type="match status" value="1"/>
</dbReference>
<dbReference type="STRING" id="694429.Pyrfu_1175"/>
<dbReference type="PROSITE" id="PS51740">
    <property type="entry name" value="SPOVT_ABRB"/>
    <property type="match status" value="1"/>
</dbReference>
<evidence type="ECO:0000259" key="1">
    <source>
        <dbReference type="PROSITE" id="PS51740"/>
    </source>
</evidence>
<dbReference type="Gene3D" id="2.10.260.10">
    <property type="match status" value="1"/>
</dbReference>
<dbReference type="InParanoid" id="G0EFL4"/>
<dbReference type="Proteomes" id="UP000001037">
    <property type="component" value="Chromosome"/>
</dbReference>
<evidence type="ECO:0000313" key="3">
    <source>
        <dbReference type="Proteomes" id="UP000001037"/>
    </source>
</evidence>
<dbReference type="NCBIfam" id="TIGR01439">
    <property type="entry name" value="lp_hng_hel_AbrB"/>
    <property type="match status" value="1"/>
</dbReference>
<dbReference type="AlphaFoldDB" id="G0EFL4"/>
<keyword evidence="3" id="KW-1185">Reference proteome</keyword>
<dbReference type="InterPro" id="IPR037914">
    <property type="entry name" value="SpoVT-AbrB_sf"/>
</dbReference>
<dbReference type="eggNOG" id="arCOG00823">
    <property type="taxonomic scope" value="Archaea"/>
</dbReference>
<gene>
    <name evidence="2" type="ordered locus">Pyrfu_1175</name>
</gene>
<dbReference type="SUPFAM" id="SSF89447">
    <property type="entry name" value="AbrB/MazE/MraZ-like"/>
    <property type="match status" value="1"/>
</dbReference>
<dbReference type="HOGENOM" id="CLU_2534810_0_0_2"/>
<dbReference type="InterPro" id="IPR007159">
    <property type="entry name" value="SpoVT-AbrB_dom"/>
</dbReference>
<dbReference type="GO" id="GO:0003677">
    <property type="term" value="F:DNA binding"/>
    <property type="evidence" value="ECO:0007669"/>
    <property type="project" value="InterPro"/>
</dbReference>
<reference evidence="2 3" key="1">
    <citation type="journal article" date="2011" name="Stand. Genomic Sci.">
        <title>Complete genome sequence of the hyperthermophilic chemolithoautotroph Pyrolobus fumarii type strain (1A).</title>
        <authorList>
            <person name="Anderson I."/>
            <person name="Goker M."/>
            <person name="Nolan M."/>
            <person name="Lucas S."/>
            <person name="Hammon N."/>
            <person name="Deshpande S."/>
            <person name="Cheng J.F."/>
            <person name="Tapia R."/>
            <person name="Han C."/>
            <person name="Goodwin L."/>
            <person name="Pitluck S."/>
            <person name="Huntemann M."/>
            <person name="Liolios K."/>
            <person name="Ivanova N."/>
            <person name="Pagani I."/>
            <person name="Mavromatis K."/>
            <person name="Ovchinikova G."/>
            <person name="Pati A."/>
            <person name="Chen A."/>
            <person name="Palaniappan K."/>
            <person name="Land M."/>
            <person name="Hauser L."/>
            <person name="Brambilla E.M."/>
            <person name="Huber H."/>
            <person name="Yasawong M."/>
            <person name="Rohde M."/>
            <person name="Spring S."/>
            <person name="Abt B."/>
            <person name="Sikorski J."/>
            <person name="Wirth R."/>
            <person name="Detter J.C."/>
            <person name="Woyke T."/>
            <person name="Bristow J."/>
            <person name="Eisen J.A."/>
            <person name="Markowitz V."/>
            <person name="Hugenholtz P."/>
            <person name="Kyrpides N.C."/>
            <person name="Klenk H.P."/>
            <person name="Lapidus A."/>
        </authorList>
    </citation>
    <scope>NUCLEOTIDE SEQUENCE [LARGE SCALE GENOMIC DNA]</scope>
    <source>
        <strain evidence="3">DSM 11204 / 1A</strain>
    </source>
</reference>
<dbReference type="EMBL" id="CP002838">
    <property type="protein sequence ID" value="AEM39038.1"/>
    <property type="molecule type" value="Genomic_DNA"/>
</dbReference>
<proteinExistence type="predicted"/>
<sequence length="83" mass="9500">MVCRVDGKGRILIPKEVREKLGIRSLVKLRVEKDRLILIPVNDPLEELTANVVKGTSDVAREIRGLRRVAEREALREVEGRWS</sequence>
<name>G0EFL4_PYRF1</name>
<dbReference type="KEGG" id="pfm:Pyrfu_1175"/>
<feature type="domain" description="SpoVT-AbrB" evidence="1">
    <location>
        <begin position="1"/>
        <end position="43"/>
    </location>
</feature>
<protein>
    <submittedName>
        <fullName evidence="2">Transcriptional regulator, AbrB family</fullName>
    </submittedName>
</protein>
<evidence type="ECO:0000313" key="2">
    <source>
        <dbReference type="EMBL" id="AEM39038.1"/>
    </source>
</evidence>
<dbReference type="Pfam" id="PF04014">
    <property type="entry name" value="MazE_antitoxin"/>
    <property type="match status" value="1"/>
</dbReference>